<sequence length="90" mass="9954">MRSEESVFVGGPLDGRVLPVLTGVNGRPPKTYEVPVASAEEGGAPVVHVYRLEPAGYTRRLAIPRGWRYVYQPEGRPKGRPRWPWSRGAG</sequence>
<keyword evidence="2" id="KW-1185">Reference proteome</keyword>
<name>A0A1E7KW60_9ACTN</name>
<evidence type="ECO:0000313" key="1">
    <source>
        <dbReference type="EMBL" id="OEV08155.1"/>
    </source>
</evidence>
<dbReference type="EMBL" id="LJGW01000434">
    <property type="protein sequence ID" value="OEV08155.1"/>
    <property type="molecule type" value="Genomic_DNA"/>
</dbReference>
<proteinExistence type="predicted"/>
<reference evidence="1 2" key="1">
    <citation type="journal article" date="2016" name="Front. Microbiol.">
        <title>Comparative Genomics Analysis of Streptomyces Species Reveals Their Adaptation to the Marine Environment and Their Diversity at the Genomic Level.</title>
        <authorList>
            <person name="Tian X."/>
            <person name="Zhang Z."/>
            <person name="Yang T."/>
            <person name="Chen M."/>
            <person name="Li J."/>
            <person name="Chen F."/>
            <person name="Yang J."/>
            <person name="Li W."/>
            <person name="Zhang B."/>
            <person name="Zhang Z."/>
            <person name="Wu J."/>
            <person name="Zhang C."/>
            <person name="Long L."/>
            <person name="Xiao J."/>
        </authorList>
    </citation>
    <scope>NUCLEOTIDE SEQUENCE [LARGE SCALE GENOMIC DNA]</scope>
    <source>
        <strain evidence="1 2">SCSIO 10429</strain>
    </source>
</reference>
<dbReference type="AlphaFoldDB" id="A0A1E7KW60"/>
<gene>
    <name evidence="1" type="ORF">AN218_27540</name>
</gene>
<accession>A0A1E7KW60</accession>
<dbReference type="Proteomes" id="UP000176005">
    <property type="component" value="Unassembled WGS sequence"/>
</dbReference>
<evidence type="ECO:0000313" key="2">
    <source>
        <dbReference type="Proteomes" id="UP000176005"/>
    </source>
</evidence>
<protein>
    <submittedName>
        <fullName evidence="1">Uncharacterized protein</fullName>
    </submittedName>
</protein>
<comment type="caution">
    <text evidence="1">The sequence shown here is derived from an EMBL/GenBank/DDBJ whole genome shotgun (WGS) entry which is preliminary data.</text>
</comment>
<organism evidence="1 2">
    <name type="scientific">Streptomyces nanshensis</name>
    <dbReference type="NCBI Taxonomy" id="518642"/>
    <lineage>
        <taxon>Bacteria</taxon>
        <taxon>Bacillati</taxon>
        <taxon>Actinomycetota</taxon>
        <taxon>Actinomycetes</taxon>
        <taxon>Kitasatosporales</taxon>
        <taxon>Streptomycetaceae</taxon>
        <taxon>Streptomyces</taxon>
    </lineage>
</organism>
<dbReference type="RefSeq" id="WP_070019836.1">
    <property type="nucleotide sequence ID" value="NZ_LJGW01000434.1"/>
</dbReference>
<dbReference type="PATRIC" id="fig|518642.10.peg.6364"/>